<dbReference type="NCBIfam" id="TIGR00077">
    <property type="entry name" value="lspA"/>
    <property type="match status" value="1"/>
</dbReference>
<dbReference type="UniPathway" id="UPA00665"/>
<dbReference type="PANTHER" id="PTHR33695">
    <property type="entry name" value="LIPOPROTEIN SIGNAL PEPTIDASE"/>
    <property type="match status" value="1"/>
</dbReference>
<keyword evidence="4 9" id="KW-0812">Transmembrane</keyword>
<evidence type="ECO:0000256" key="3">
    <source>
        <dbReference type="ARBA" id="ARBA00022670"/>
    </source>
</evidence>
<evidence type="ECO:0000256" key="9">
    <source>
        <dbReference type="HAMAP-Rule" id="MF_00161"/>
    </source>
</evidence>
<evidence type="ECO:0000256" key="7">
    <source>
        <dbReference type="ARBA" id="ARBA00022989"/>
    </source>
</evidence>
<dbReference type="GO" id="GO:0005886">
    <property type="term" value="C:plasma membrane"/>
    <property type="evidence" value="ECO:0007669"/>
    <property type="project" value="UniProtKB-SubCell"/>
</dbReference>
<comment type="similarity">
    <text evidence="1 9 11">Belongs to the peptidase A8 family.</text>
</comment>
<evidence type="ECO:0000313" key="13">
    <source>
        <dbReference type="Proteomes" id="UP000177187"/>
    </source>
</evidence>
<evidence type="ECO:0000256" key="8">
    <source>
        <dbReference type="ARBA" id="ARBA00023136"/>
    </source>
</evidence>
<dbReference type="EMBL" id="MFAF01000022">
    <property type="protein sequence ID" value="OGD78883.1"/>
    <property type="molecule type" value="Genomic_DNA"/>
</dbReference>
<comment type="caution">
    <text evidence="9">Lacks conserved residue(s) required for the propagation of feature annotation.</text>
</comment>
<keyword evidence="3 9" id="KW-0645">Protease</keyword>
<keyword evidence="8 9" id="KW-0472">Membrane</keyword>
<dbReference type="GO" id="GO:0006508">
    <property type="term" value="P:proteolysis"/>
    <property type="evidence" value="ECO:0007669"/>
    <property type="project" value="UniProtKB-KW"/>
</dbReference>
<dbReference type="AlphaFoldDB" id="A0A1F5FH19"/>
<proteinExistence type="inferred from homology"/>
<evidence type="ECO:0000256" key="1">
    <source>
        <dbReference type="ARBA" id="ARBA00006139"/>
    </source>
</evidence>
<dbReference type="Pfam" id="PF01252">
    <property type="entry name" value="Peptidase_A8"/>
    <property type="match status" value="1"/>
</dbReference>
<feature type="transmembrane region" description="Helical" evidence="9">
    <location>
        <begin position="75"/>
        <end position="96"/>
    </location>
</feature>
<dbReference type="PROSITE" id="PS00855">
    <property type="entry name" value="SPASE_II"/>
    <property type="match status" value="1"/>
</dbReference>
<protein>
    <recommendedName>
        <fullName evidence="9">Lipoprotein signal peptidase</fullName>
        <ecNumber evidence="9">3.4.23.36</ecNumber>
    </recommendedName>
    <alternativeName>
        <fullName evidence="9">Prolipoprotein signal peptidase</fullName>
    </alternativeName>
    <alternativeName>
        <fullName evidence="9">Signal peptidase II</fullName>
        <shortName evidence="9">SPase II</shortName>
    </alternativeName>
</protein>
<evidence type="ECO:0000313" key="12">
    <source>
        <dbReference type="EMBL" id="OGD78883.1"/>
    </source>
</evidence>
<evidence type="ECO:0000256" key="4">
    <source>
        <dbReference type="ARBA" id="ARBA00022692"/>
    </source>
</evidence>
<dbReference type="PRINTS" id="PR00781">
    <property type="entry name" value="LIPOSIGPTASE"/>
</dbReference>
<evidence type="ECO:0000256" key="2">
    <source>
        <dbReference type="ARBA" id="ARBA00022475"/>
    </source>
</evidence>
<feature type="transmembrane region" description="Helical" evidence="9">
    <location>
        <begin position="103"/>
        <end position="120"/>
    </location>
</feature>
<organism evidence="12 13">
    <name type="scientific">Candidatus Coatesbacteria bacterium RBG_13_66_14</name>
    <dbReference type="NCBI Taxonomy" id="1817816"/>
    <lineage>
        <taxon>Bacteria</taxon>
        <taxon>Candidatus Coatesiibacteriota</taxon>
    </lineage>
</organism>
<dbReference type="PANTHER" id="PTHR33695:SF1">
    <property type="entry name" value="LIPOPROTEIN SIGNAL PEPTIDASE"/>
    <property type="match status" value="1"/>
</dbReference>
<dbReference type="HAMAP" id="MF_00161">
    <property type="entry name" value="LspA"/>
    <property type="match status" value="1"/>
</dbReference>
<keyword evidence="5 9" id="KW-0064">Aspartyl protease</keyword>
<evidence type="ECO:0000256" key="5">
    <source>
        <dbReference type="ARBA" id="ARBA00022750"/>
    </source>
</evidence>
<evidence type="ECO:0000256" key="10">
    <source>
        <dbReference type="RuleBase" id="RU000594"/>
    </source>
</evidence>
<comment type="subcellular location">
    <subcellularLocation>
        <location evidence="9">Cell membrane</location>
        <topology evidence="9">Multi-pass membrane protein</topology>
    </subcellularLocation>
</comment>
<dbReference type="EC" id="3.4.23.36" evidence="9"/>
<feature type="active site" evidence="9">
    <location>
        <position position="148"/>
    </location>
</feature>
<dbReference type="STRING" id="1817816.A2Y64_08610"/>
<comment type="pathway">
    <text evidence="9">Protein modification; lipoprotein biosynthesis (signal peptide cleavage).</text>
</comment>
<accession>A0A1F5FH19</accession>
<keyword evidence="6 9" id="KW-0378">Hydrolase</keyword>
<evidence type="ECO:0000256" key="6">
    <source>
        <dbReference type="ARBA" id="ARBA00022801"/>
    </source>
</evidence>
<comment type="caution">
    <text evidence="12">The sequence shown here is derived from an EMBL/GenBank/DDBJ whole genome shotgun (WGS) entry which is preliminary data.</text>
</comment>
<feature type="active site" evidence="9">
    <location>
        <position position="130"/>
    </location>
</feature>
<evidence type="ECO:0000256" key="11">
    <source>
        <dbReference type="RuleBase" id="RU004181"/>
    </source>
</evidence>
<name>A0A1F5FH19_9BACT</name>
<dbReference type="GO" id="GO:0004190">
    <property type="term" value="F:aspartic-type endopeptidase activity"/>
    <property type="evidence" value="ECO:0007669"/>
    <property type="project" value="UniProtKB-UniRule"/>
</dbReference>
<feature type="transmembrane region" description="Helical" evidence="9">
    <location>
        <begin position="149"/>
        <end position="167"/>
    </location>
</feature>
<sequence length="174" mass="19036">MPWPGWKSFGETLKGRSLALWLALGALVLDQASKLIVTLTIPLRHGVIVIPGFFNLVHGQNPGVVWGFMRDVPGMSYVFMAIQAVVSLVLVAWLGLSKEINKLQLWGFGLILGGALGNLVDRIRLGGVVDFLDFKIGDFTWPTFNAADTWVVVGVGLVILSLIIAEVRSRRKKV</sequence>
<reference evidence="12 13" key="1">
    <citation type="journal article" date="2016" name="Nat. Commun.">
        <title>Thousands of microbial genomes shed light on interconnected biogeochemical processes in an aquifer system.</title>
        <authorList>
            <person name="Anantharaman K."/>
            <person name="Brown C.T."/>
            <person name="Hug L.A."/>
            <person name="Sharon I."/>
            <person name="Castelle C.J."/>
            <person name="Probst A.J."/>
            <person name="Thomas B.C."/>
            <person name="Singh A."/>
            <person name="Wilkins M.J."/>
            <person name="Karaoz U."/>
            <person name="Brodie E.L."/>
            <person name="Williams K.H."/>
            <person name="Hubbard S.S."/>
            <person name="Banfield J.F."/>
        </authorList>
    </citation>
    <scope>NUCLEOTIDE SEQUENCE [LARGE SCALE GENOMIC DNA]</scope>
</reference>
<keyword evidence="7 9" id="KW-1133">Transmembrane helix</keyword>
<keyword evidence="2 9" id="KW-1003">Cell membrane</keyword>
<comment type="function">
    <text evidence="9 10">This protein specifically catalyzes the removal of signal peptides from prolipoproteins.</text>
</comment>
<comment type="catalytic activity">
    <reaction evidence="9 10">
        <text>Release of signal peptides from bacterial membrane prolipoproteins. Hydrolyzes -Xaa-Yaa-Zaa-|-(S,diacylglyceryl)Cys-, in which Xaa is hydrophobic (preferably Leu), and Yaa (Ala or Ser) and Zaa (Gly or Ala) have small, neutral side chains.</text>
        <dbReference type="EC" id="3.4.23.36"/>
    </reaction>
</comment>
<gene>
    <name evidence="9" type="primary">lspA</name>
    <name evidence="12" type="ORF">A2Y64_08610</name>
</gene>
<dbReference type="Proteomes" id="UP000177187">
    <property type="component" value="Unassembled WGS sequence"/>
</dbReference>
<dbReference type="InterPro" id="IPR001872">
    <property type="entry name" value="Peptidase_A8"/>
</dbReference>